<feature type="region of interest" description="Disordered" evidence="3">
    <location>
        <begin position="36"/>
        <end position="83"/>
    </location>
</feature>
<gene>
    <name evidence="4" type="ORF">RJ639_000364</name>
</gene>
<dbReference type="PANTHER" id="PTHR33142">
    <property type="entry name" value="CYCLIN-DEPENDENT PROTEIN KINASE INHIBITOR SMR13"/>
    <property type="match status" value="1"/>
</dbReference>
<evidence type="ECO:0000256" key="1">
    <source>
        <dbReference type="ARBA" id="ARBA00023013"/>
    </source>
</evidence>
<dbReference type="Proteomes" id="UP001188597">
    <property type="component" value="Unassembled WGS sequence"/>
</dbReference>
<evidence type="ECO:0000256" key="2">
    <source>
        <dbReference type="ARBA" id="ARBA00023306"/>
    </source>
</evidence>
<sequence length="155" mass="17296">MGVSEKPYGSQMDAEKWVIAAVPPWRDLKPVFTKAVDSKADKQEEELSTTPTSEESRIPSRLTCPPPPRKRKPSSSSSSSSSSRCGIFLLKLLLDLAKLRSVSFALCVSVFWQEMWTAQQRLGTALRLFSGDSMVTCSKYENNCSSNREGHVEYI</sequence>
<name>A0AA89BI14_9ASTE</name>
<keyword evidence="2" id="KW-0131">Cell cycle</keyword>
<comment type="caution">
    <text evidence="4">The sequence shown here is derived from an EMBL/GenBank/DDBJ whole genome shotgun (WGS) entry which is preliminary data.</text>
</comment>
<accession>A0AA89BI14</accession>
<keyword evidence="5" id="KW-1185">Reference proteome</keyword>
<dbReference type="GO" id="GO:0004860">
    <property type="term" value="F:protein kinase inhibitor activity"/>
    <property type="evidence" value="ECO:0007669"/>
    <property type="project" value="UniProtKB-KW"/>
</dbReference>
<evidence type="ECO:0000313" key="4">
    <source>
        <dbReference type="EMBL" id="KAK3041848.1"/>
    </source>
</evidence>
<dbReference type="AlphaFoldDB" id="A0AA89BI14"/>
<evidence type="ECO:0000256" key="3">
    <source>
        <dbReference type="SAM" id="MobiDB-lite"/>
    </source>
</evidence>
<dbReference type="InterPro" id="IPR040389">
    <property type="entry name" value="SMR"/>
</dbReference>
<dbReference type="PANTHER" id="PTHR33142:SF48">
    <property type="entry name" value="CYCLIN-DEPENDENT PROTEIN KINASE INHIBITOR SMR15"/>
    <property type="match status" value="1"/>
</dbReference>
<reference evidence="4" key="1">
    <citation type="submission" date="2022-12" db="EMBL/GenBank/DDBJ databases">
        <title>Draft genome assemblies for two species of Escallonia (Escalloniales).</title>
        <authorList>
            <person name="Chanderbali A."/>
            <person name="Dervinis C."/>
            <person name="Anghel I."/>
            <person name="Soltis D."/>
            <person name="Soltis P."/>
            <person name="Zapata F."/>
        </authorList>
    </citation>
    <scope>NUCLEOTIDE SEQUENCE</scope>
    <source>
        <strain evidence="4">UCBG64.0493</strain>
        <tissue evidence="4">Leaf</tissue>
    </source>
</reference>
<evidence type="ECO:0000313" key="5">
    <source>
        <dbReference type="Proteomes" id="UP001188597"/>
    </source>
</evidence>
<organism evidence="4 5">
    <name type="scientific">Escallonia herrerae</name>
    <dbReference type="NCBI Taxonomy" id="1293975"/>
    <lineage>
        <taxon>Eukaryota</taxon>
        <taxon>Viridiplantae</taxon>
        <taxon>Streptophyta</taxon>
        <taxon>Embryophyta</taxon>
        <taxon>Tracheophyta</taxon>
        <taxon>Spermatophyta</taxon>
        <taxon>Magnoliopsida</taxon>
        <taxon>eudicotyledons</taxon>
        <taxon>Gunneridae</taxon>
        <taxon>Pentapetalae</taxon>
        <taxon>asterids</taxon>
        <taxon>campanulids</taxon>
        <taxon>Escalloniales</taxon>
        <taxon>Escalloniaceae</taxon>
        <taxon>Escallonia</taxon>
    </lineage>
</organism>
<dbReference type="GO" id="GO:0032875">
    <property type="term" value="P:regulation of DNA endoreduplication"/>
    <property type="evidence" value="ECO:0007669"/>
    <property type="project" value="InterPro"/>
</dbReference>
<proteinExistence type="predicted"/>
<dbReference type="EMBL" id="JAVXUP010000028">
    <property type="protein sequence ID" value="KAK3041848.1"/>
    <property type="molecule type" value="Genomic_DNA"/>
</dbReference>
<protein>
    <submittedName>
        <fullName evidence="4">Uncharacterized protein</fullName>
    </submittedName>
</protein>
<keyword evidence="1" id="KW-0649">Protein kinase inhibitor</keyword>
<feature type="compositionally biased region" description="Low complexity" evidence="3">
    <location>
        <begin position="74"/>
        <end position="83"/>
    </location>
</feature>